<dbReference type="EMBL" id="WJPO01000072">
    <property type="protein sequence ID" value="MRH22972.1"/>
    <property type="molecule type" value="Genomic_DNA"/>
</dbReference>
<dbReference type="OrthoDB" id="2081253at2"/>
<protein>
    <submittedName>
        <fullName evidence="1">Phage virion morphogenesis protein</fullName>
    </submittedName>
</protein>
<name>A0A844BPR6_9RHOB</name>
<keyword evidence="2" id="KW-1185">Reference proteome</keyword>
<sequence>MTGVTMTVTVDDLEARERLRALVERIENPEGFYGHVGEIIVQSTKRNFQSESAPDGTPWAAHAPSTIRQRIRRGQVPITKLRRNGFGQTLYNQLNARPLAEGVTVGTPMPYGAIHQLGGTIRREARSGRLFGRENVSVQAYTTTIPARPYLGLSADDWLRS</sequence>
<dbReference type="Pfam" id="PF05069">
    <property type="entry name" value="Phage_tail_S"/>
    <property type="match status" value="1"/>
</dbReference>
<proteinExistence type="predicted"/>
<comment type="caution">
    <text evidence="1">The sequence shown here is derived from an EMBL/GenBank/DDBJ whole genome shotgun (WGS) entry which is preliminary data.</text>
</comment>
<evidence type="ECO:0000313" key="1">
    <source>
        <dbReference type="EMBL" id="MRH22972.1"/>
    </source>
</evidence>
<dbReference type="RefSeq" id="WP_153750224.1">
    <property type="nucleotide sequence ID" value="NZ_BAAADI010000022.1"/>
</dbReference>
<dbReference type="Proteomes" id="UP000466730">
    <property type="component" value="Unassembled WGS sequence"/>
</dbReference>
<organism evidence="1 2">
    <name type="scientific">Rhodovulum strictum</name>
    <dbReference type="NCBI Taxonomy" id="58314"/>
    <lineage>
        <taxon>Bacteria</taxon>
        <taxon>Pseudomonadati</taxon>
        <taxon>Pseudomonadota</taxon>
        <taxon>Alphaproteobacteria</taxon>
        <taxon>Rhodobacterales</taxon>
        <taxon>Paracoccaceae</taxon>
        <taxon>Rhodovulum</taxon>
    </lineage>
</organism>
<dbReference type="NCBIfam" id="TIGR01635">
    <property type="entry name" value="tail_comp_S"/>
    <property type="match status" value="1"/>
</dbReference>
<accession>A0A844BPR6</accession>
<dbReference type="AlphaFoldDB" id="A0A844BPR6"/>
<dbReference type="InterPro" id="IPR006522">
    <property type="entry name" value="Phage_virion_morphogenesis"/>
</dbReference>
<gene>
    <name evidence="1" type="ORF">GH815_18645</name>
</gene>
<evidence type="ECO:0000313" key="2">
    <source>
        <dbReference type="Proteomes" id="UP000466730"/>
    </source>
</evidence>
<reference evidence="1 2" key="1">
    <citation type="submission" date="2019-11" db="EMBL/GenBank/DDBJ databases">
        <title>Draft Whole-Genome sequence of the marine photosynthetic bacterium Rhodovulum strictum DSM 11289.</title>
        <authorList>
            <person name="Kyndt J.A."/>
            <person name="Meyer T.E."/>
        </authorList>
    </citation>
    <scope>NUCLEOTIDE SEQUENCE [LARGE SCALE GENOMIC DNA]</scope>
    <source>
        <strain evidence="1 2">DSM 11289</strain>
    </source>
</reference>